<comment type="cofactor">
    <cofactor evidence="1">
        <name>FAD</name>
        <dbReference type="ChEBI" id="CHEBI:57692"/>
    </cofactor>
</comment>
<dbReference type="AlphaFoldDB" id="A0A914YGM9"/>
<feature type="domain" description="MnmG N-terminal" evidence="3">
    <location>
        <begin position="1"/>
        <end position="79"/>
    </location>
</feature>
<reference evidence="5" key="1">
    <citation type="submission" date="2022-11" db="UniProtKB">
        <authorList>
            <consortium name="WormBaseParasite"/>
        </authorList>
    </citation>
    <scope>IDENTIFICATION</scope>
</reference>
<dbReference type="GO" id="GO:0005829">
    <property type="term" value="C:cytosol"/>
    <property type="evidence" value="ECO:0007669"/>
    <property type="project" value="TreeGrafter"/>
</dbReference>
<comment type="similarity">
    <text evidence="2">Belongs to the MnmG family.</text>
</comment>
<evidence type="ECO:0000256" key="1">
    <source>
        <dbReference type="ARBA" id="ARBA00001974"/>
    </source>
</evidence>
<dbReference type="GO" id="GO:0050660">
    <property type="term" value="F:flavin adenine dinucleotide binding"/>
    <property type="evidence" value="ECO:0007669"/>
    <property type="project" value="InterPro"/>
</dbReference>
<dbReference type="Pfam" id="PF01134">
    <property type="entry name" value="GIDA"/>
    <property type="match status" value="1"/>
</dbReference>
<dbReference type="PROSITE" id="PS01280">
    <property type="entry name" value="GIDA_1"/>
    <property type="match status" value="1"/>
</dbReference>
<evidence type="ECO:0000313" key="5">
    <source>
        <dbReference type="WBParaSite" id="PSU_v2.g18479.t1"/>
    </source>
</evidence>
<dbReference type="PANTHER" id="PTHR11806">
    <property type="entry name" value="GLUCOSE INHIBITED DIVISION PROTEIN A"/>
    <property type="match status" value="1"/>
</dbReference>
<dbReference type="InterPro" id="IPR002218">
    <property type="entry name" value="MnmG-rel"/>
</dbReference>
<dbReference type="PANTHER" id="PTHR11806:SF0">
    <property type="entry name" value="PROTEIN MTO1 HOMOLOG, MITOCHONDRIAL"/>
    <property type="match status" value="1"/>
</dbReference>
<protein>
    <submittedName>
        <fullName evidence="5">Protein MTO1 homolog, mitochondrial</fullName>
    </submittedName>
</protein>
<accession>A0A914YGM9</accession>
<organism evidence="4 5">
    <name type="scientific">Panagrolaimus superbus</name>
    <dbReference type="NCBI Taxonomy" id="310955"/>
    <lineage>
        <taxon>Eukaryota</taxon>
        <taxon>Metazoa</taxon>
        <taxon>Ecdysozoa</taxon>
        <taxon>Nematoda</taxon>
        <taxon>Chromadorea</taxon>
        <taxon>Rhabditida</taxon>
        <taxon>Tylenchina</taxon>
        <taxon>Panagrolaimomorpha</taxon>
        <taxon>Panagrolaimoidea</taxon>
        <taxon>Panagrolaimidae</taxon>
        <taxon>Panagrolaimus</taxon>
    </lineage>
</organism>
<evidence type="ECO:0000313" key="4">
    <source>
        <dbReference type="Proteomes" id="UP000887577"/>
    </source>
</evidence>
<dbReference type="GO" id="GO:0030488">
    <property type="term" value="P:tRNA methylation"/>
    <property type="evidence" value="ECO:0007669"/>
    <property type="project" value="TreeGrafter"/>
</dbReference>
<dbReference type="InterPro" id="IPR040131">
    <property type="entry name" value="MnmG_N"/>
</dbReference>
<dbReference type="Gene3D" id="2.40.30.260">
    <property type="match status" value="1"/>
</dbReference>
<evidence type="ECO:0000256" key="2">
    <source>
        <dbReference type="ARBA" id="ARBA00007653"/>
    </source>
</evidence>
<name>A0A914YGM9_9BILA</name>
<dbReference type="InterPro" id="IPR020595">
    <property type="entry name" value="MnmG-rel_CS"/>
</dbReference>
<sequence>MHPQQMPCWITHTNERTHDIIRSGLDRSPMYSDQGTIEGIGPRYCPSIEDKIHRFADKSSHQVFLEPEGLSTTEIYPQWCLDQLAFRYPVGYGAQPAWFGKCPHHASRLRD</sequence>
<dbReference type="WBParaSite" id="PSU_v2.g18479.t1">
    <property type="protein sequence ID" value="PSU_v2.g18479.t1"/>
    <property type="gene ID" value="PSU_v2.g18479"/>
</dbReference>
<keyword evidence="4" id="KW-1185">Reference proteome</keyword>
<proteinExistence type="inferred from homology"/>
<evidence type="ECO:0000259" key="3">
    <source>
        <dbReference type="Pfam" id="PF01134"/>
    </source>
</evidence>
<dbReference type="Proteomes" id="UP000887577">
    <property type="component" value="Unplaced"/>
</dbReference>
<dbReference type="GO" id="GO:0002098">
    <property type="term" value="P:tRNA wobble uridine modification"/>
    <property type="evidence" value="ECO:0007669"/>
    <property type="project" value="TreeGrafter"/>
</dbReference>